<dbReference type="VEuPathDB" id="FungiDB:HpaG814768"/>
<protein>
    <submittedName>
        <fullName evidence="10">Uncharacterized protein</fullName>
    </submittedName>
</protein>
<evidence type="ECO:0000256" key="1">
    <source>
        <dbReference type="ARBA" id="ARBA00002791"/>
    </source>
</evidence>
<accession>M4C6N1</accession>
<evidence type="ECO:0000256" key="7">
    <source>
        <dbReference type="ARBA" id="ARBA00022989"/>
    </source>
</evidence>
<sequence>MKATEILSAAQKACMHHENLVEAAVEFATKTLIASQVSVTHVDVHVWPAMLDYHLVSSTPSLLWIPGRASGHFQRYPHVDNNFFNLNESAPLFPDTLGDFDAAMDKHPEQFQDAETVTKAVAATITAFVLQCQERSGYIVRDARGSLVPATPESSDDDAFSRLDMVPVVAFLAFVVFVVYENQEYILEVMQMRFFWFVLCSGIVYIALSGLFHSVIHRRPWYYFGQMHGFVFVYPSSRQQFVLEGLVNGTWSFWLSLGAMSISE</sequence>
<reference evidence="11" key="1">
    <citation type="journal article" date="2010" name="Science">
        <title>Signatures of adaptation to obligate biotrophy in the Hyaloperonospora arabidopsidis genome.</title>
        <authorList>
            <person name="Baxter L."/>
            <person name="Tripathy S."/>
            <person name="Ishaque N."/>
            <person name="Boot N."/>
            <person name="Cabral A."/>
            <person name="Kemen E."/>
            <person name="Thines M."/>
            <person name="Ah-Fong A."/>
            <person name="Anderson R."/>
            <person name="Badejoko W."/>
            <person name="Bittner-Eddy P."/>
            <person name="Boore J.L."/>
            <person name="Chibucos M.C."/>
            <person name="Coates M."/>
            <person name="Dehal P."/>
            <person name="Delehaunty K."/>
            <person name="Dong S."/>
            <person name="Downton P."/>
            <person name="Dumas B."/>
            <person name="Fabro G."/>
            <person name="Fronick C."/>
            <person name="Fuerstenberg S.I."/>
            <person name="Fulton L."/>
            <person name="Gaulin E."/>
            <person name="Govers F."/>
            <person name="Hughes L."/>
            <person name="Humphray S."/>
            <person name="Jiang R.H."/>
            <person name="Judelson H."/>
            <person name="Kamoun S."/>
            <person name="Kyung K."/>
            <person name="Meijer H."/>
            <person name="Minx P."/>
            <person name="Morris P."/>
            <person name="Nelson J."/>
            <person name="Phuntumart V."/>
            <person name="Qutob D."/>
            <person name="Rehmany A."/>
            <person name="Rougon-Cardoso A."/>
            <person name="Ryden P."/>
            <person name="Torto-Alalibo T."/>
            <person name="Studholme D."/>
            <person name="Wang Y."/>
            <person name="Win J."/>
            <person name="Wood J."/>
            <person name="Clifton S.W."/>
            <person name="Rogers J."/>
            <person name="Van den Ackerveken G."/>
            <person name="Jones J.D."/>
            <person name="McDowell J.M."/>
            <person name="Beynon J."/>
            <person name="Tyler B.M."/>
        </authorList>
    </citation>
    <scope>NUCLEOTIDE SEQUENCE [LARGE SCALE GENOMIC DNA]</scope>
    <source>
        <strain evidence="11">Emoy2</strain>
    </source>
</reference>
<dbReference type="InterPro" id="IPR021149">
    <property type="entry name" value="OligosaccharylTrfase_OST3/OST6"/>
</dbReference>
<evidence type="ECO:0000256" key="6">
    <source>
        <dbReference type="ARBA" id="ARBA00022824"/>
    </source>
</evidence>
<dbReference type="STRING" id="559515.M4C6N1"/>
<dbReference type="GO" id="GO:0008250">
    <property type="term" value="C:oligosaccharyltransferase complex"/>
    <property type="evidence" value="ECO:0007669"/>
    <property type="project" value="TreeGrafter"/>
</dbReference>
<comment type="subcellular location">
    <subcellularLocation>
        <location evidence="2">Endoplasmic reticulum membrane</location>
        <topology evidence="2">Multi-pass membrane protein</topology>
    </subcellularLocation>
</comment>
<keyword evidence="4 9" id="KW-0812">Transmembrane</keyword>
<reference evidence="10" key="2">
    <citation type="submission" date="2015-06" db="UniProtKB">
        <authorList>
            <consortium name="EnsemblProtists"/>
        </authorList>
    </citation>
    <scope>IDENTIFICATION</scope>
    <source>
        <strain evidence="10">Emoy2</strain>
    </source>
</reference>
<evidence type="ECO:0000256" key="4">
    <source>
        <dbReference type="ARBA" id="ARBA00022692"/>
    </source>
</evidence>
<keyword evidence="5" id="KW-0732">Signal</keyword>
<evidence type="ECO:0000256" key="2">
    <source>
        <dbReference type="ARBA" id="ARBA00004477"/>
    </source>
</evidence>
<dbReference type="OMA" id="IHRRAWY"/>
<evidence type="ECO:0000256" key="3">
    <source>
        <dbReference type="ARBA" id="ARBA00009561"/>
    </source>
</evidence>
<dbReference type="HOGENOM" id="CLU_054876_0_0_1"/>
<dbReference type="PANTHER" id="PTHR12692:SF0">
    <property type="entry name" value="GH11935P"/>
    <property type="match status" value="1"/>
</dbReference>
<evidence type="ECO:0000313" key="11">
    <source>
        <dbReference type="Proteomes" id="UP000011713"/>
    </source>
</evidence>
<keyword evidence="8 9" id="KW-0472">Membrane</keyword>
<dbReference type="Pfam" id="PF04756">
    <property type="entry name" value="OST3_OST6"/>
    <property type="match status" value="1"/>
</dbReference>
<evidence type="ECO:0000256" key="8">
    <source>
        <dbReference type="ARBA" id="ARBA00023136"/>
    </source>
</evidence>
<feature type="transmembrane region" description="Helical" evidence="9">
    <location>
        <begin position="165"/>
        <end position="182"/>
    </location>
</feature>
<keyword evidence="6" id="KW-0256">Endoplasmic reticulum</keyword>
<dbReference type="EMBL" id="ABWE02001558">
    <property type="status" value="NOT_ANNOTATED_CDS"/>
    <property type="molecule type" value="Genomic_DNA"/>
</dbReference>
<keyword evidence="11" id="KW-1185">Reference proteome</keyword>
<name>M4C6N1_HYAAE</name>
<dbReference type="GO" id="GO:0018279">
    <property type="term" value="P:protein N-linked glycosylation via asparagine"/>
    <property type="evidence" value="ECO:0007669"/>
    <property type="project" value="TreeGrafter"/>
</dbReference>
<keyword evidence="7 9" id="KW-1133">Transmembrane helix</keyword>
<dbReference type="eggNOG" id="ENOG502S21F">
    <property type="taxonomic scope" value="Eukaryota"/>
</dbReference>
<organism evidence="10 11">
    <name type="scientific">Hyaloperonospora arabidopsidis (strain Emoy2)</name>
    <name type="common">Downy mildew agent</name>
    <name type="synonym">Peronospora arabidopsidis</name>
    <dbReference type="NCBI Taxonomy" id="559515"/>
    <lineage>
        <taxon>Eukaryota</taxon>
        <taxon>Sar</taxon>
        <taxon>Stramenopiles</taxon>
        <taxon>Oomycota</taxon>
        <taxon>Peronosporomycetes</taxon>
        <taxon>Peronosporales</taxon>
        <taxon>Peronosporaceae</taxon>
        <taxon>Hyaloperonospora</taxon>
    </lineage>
</organism>
<evidence type="ECO:0000256" key="9">
    <source>
        <dbReference type="SAM" id="Phobius"/>
    </source>
</evidence>
<dbReference type="EnsemblProtists" id="HpaT814768">
    <property type="protein sequence ID" value="HpaP814768"/>
    <property type="gene ID" value="HpaG814768"/>
</dbReference>
<comment type="similarity">
    <text evidence="3">Belongs to the OST3/OST6 family.</text>
</comment>
<dbReference type="InParanoid" id="M4C6N1"/>
<dbReference type="Proteomes" id="UP000011713">
    <property type="component" value="Unassembled WGS sequence"/>
</dbReference>
<comment type="function">
    <text evidence="1">Subunit of the oligosaccharyl transferase (OST) complex that catalyzes the initial transfer of a defined glycan (Glc(3)Man(9)GlcNAc(2) in eukaryotes) from the lipid carrier dolichol-pyrophosphate to an asparagine residue within an Asn-X-Ser/Thr consensus motif in nascent polypeptide chains, the first step in protein N-glycosylation. N-glycosylation occurs cotranslationally and the complex associates with the Sec61 complex at the channel-forming translocon complex that mediates protein translocation across the endoplasmic reticulum (ER). All subunits are required for a maximal enzyme activity.</text>
</comment>
<evidence type="ECO:0000313" key="10">
    <source>
        <dbReference type="EnsemblProtists" id="HpaP814768"/>
    </source>
</evidence>
<dbReference type="PANTHER" id="PTHR12692">
    <property type="entry name" value="DOLICHYL-DIPHOSPHOOLIGOSACCHARIDE--PROTEIN GLYCOSYLTRANSFERASE-RELATED"/>
    <property type="match status" value="1"/>
</dbReference>
<evidence type="ECO:0000256" key="5">
    <source>
        <dbReference type="ARBA" id="ARBA00022729"/>
    </source>
</evidence>
<dbReference type="AlphaFoldDB" id="M4C6N1"/>
<proteinExistence type="inferred from homology"/>
<feature type="transmembrane region" description="Helical" evidence="9">
    <location>
        <begin position="194"/>
        <end position="216"/>
    </location>
</feature>